<dbReference type="InterPro" id="IPR052337">
    <property type="entry name" value="SAT4-like"/>
</dbReference>
<feature type="transmembrane region" description="Helical" evidence="6">
    <location>
        <begin position="187"/>
        <end position="209"/>
    </location>
</feature>
<dbReference type="PANTHER" id="PTHR33048">
    <property type="entry name" value="PTH11-LIKE INTEGRAL MEMBRANE PROTEIN (AFU_ORTHOLOGUE AFUA_5G11245)"/>
    <property type="match status" value="1"/>
</dbReference>
<evidence type="ECO:0000256" key="6">
    <source>
        <dbReference type="SAM" id="Phobius"/>
    </source>
</evidence>
<feature type="transmembrane region" description="Helical" evidence="6">
    <location>
        <begin position="216"/>
        <end position="239"/>
    </location>
</feature>
<evidence type="ECO:0000256" key="1">
    <source>
        <dbReference type="ARBA" id="ARBA00004141"/>
    </source>
</evidence>
<dbReference type="GO" id="GO:0016020">
    <property type="term" value="C:membrane"/>
    <property type="evidence" value="ECO:0007669"/>
    <property type="project" value="UniProtKB-SubCell"/>
</dbReference>
<dbReference type="Proteomes" id="UP000716446">
    <property type="component" value="Unassembled WGS sequence"/>
</dbReference>
<reference evidence="8" key="1">
    <citation type="submission" date="2020-06" db="EMBL/GenBank/DDBJ databases">
        <authorList>
            <person name="Onetto C."/>
        </authorList>
    </citation>
    <scope>NUCLEOTIDE SEQUENCE</scope>
</reference>
<comment type="subcellular location">
    <subcellularLocation>
        <location evidence="1">Membrane</location>
        <topology evidence="1">Multi-pass membrane protein</topology>
    </subcellularLocation>
</comment>
<feature type="transmembrane region" description="Helical" evidence="6">
    <location>
        <begin position="97"/>
        <end position="125"/>
    </location>
</feature>
<keyword evidence="4 6" id="KW-0472">Membrane</keyword>
<evidence type="ECO:0000256" key="2">
    <source>
        <dbReference type="ARBA" id="ARBA00022692"/>
    </source>
</evidence>
<feature type="transmembrane region" description="Helical" evidence="6">
    <location>
        <begin position="137"/>
        <end position="159"/>
    </location>
</feature>
<dbReference type="InterPro" id="IPR049326">
    <property type="entry name" value="Rhodopsin_dom_fungi"/>
</dbReference>
<proteinExistence type="inferred from homology"/>
<evidence type="ECO:0000256" key="5">
    <source>
        <dbReference type="ARBA" id="ARBA00038359"/>
    </source>
</evidence>
<gene>
    <name evidence="8" type="ORF">AWRI4619_LOCUS52</name>
</gene>
<evidence type="ECO:0000259" key="7">
    <source>
        <dbReference type="Pfam" id="PF20684"/>
    </source>
</evidence>
<keyword evidence="3 6" id="KW-1133">Transmembrane helix</keyword>
<sequence>MIRVNLLQKTNPDANVFDKLPGLVVIVPVLNVSTAGHAVLRRLAAMSQAPQYWIEPSKLELMRALNGTFLALSCITVALRVYTRTRIVRCWGWDDWFMLLTLLICAEQALYIAGTVCLKISLAFFFLRFLIVRWARYIVWISVLVYSTVATAMLLLVVFECGLPGNYVIKQATGKCVTFRLQSSLGYAHGAINALTDWVFPVLAIHFLIRCTKMSLAAKLSCCAILLLAVVGSIASIVRTVYIPEIGPGGNIYSRSMKPLIWTIVEGALGIIAASLATLRPLFQRCAGRTRVALQSKSTGSRSTCKFSNSLGSTLNCFGTSARPALDESPRGAVAEKCDTMDLESGNYPKTTTLPLRLGVLSSLATETGMMTKMDMTGTIIRGTESAP</sequence>
<protein>
    <recommendedName>
        <fullName evidence="7">Rhodopsin domain-containing protein</fullName>
    </recommendedName>
</protein>
<keyword evidence="2 6" id="KW-0812">Transmembrane</keyword>
<dbReference type="AlphaFoldDB" id="A0A9N8J9N0"/>
<feature type="transmembrane region" description="Helical" evidence="6">
    <location>
        <begin position="259"/>
        <end position="279"/>
    </location>
</feature>
<evidence type="ECO:0000256" key="4">
    <source>
        <dbReference type="ARBA" id="ARBA00023136"/>
    </source>
</evidence>
<feature type="domain" description="Rhodopsin" evidence="7">
    <location>
        <begin position="107"/>
        <end position="285"/>
    </location>
</feature>
<evidence type="ECO:0000313" key="8">
    <source>
        <dbReference type="EMBL" id="CAD0081485.1"/>
    </source>
</evidence>
<feature type="transmembrane region" description="Helical" evidence="6">
    <location>
        <begin position="20"/>
        <end position="40"/>
    </location>
</feature>
<accession>A0A9N8J9N0</accession>
<keyword evidence="9" id="KW-1185">Reference proteome</keyword>
<comment type="similarity">
    <text evidence="5">Belongs to the SAT4 family.</text>
</comment>
<comment type="caution">
    <text evidence="8">The sequence shown here is derived from an EMBL/GenBank/DDBJ whole genome shotgun (WGS) entry which is preliminary data.</text>
</comment>
<feature type="transmembrane region" description="Helical" evidence="6">
    <location>
        <begin position="61"/>
        <end position="82"/>
    </location>
</feature>
<name>A0A9N8J9N0_9PEZI</name>
<dbReference type="EMBL" id="CAIJEN010000001">
    <property type="protein sequence ID" value="CAD0081485.1"/>
    <property type="molecule type" value="Genomic_DNA"/>
</dbReference>
<evidence type="ECO:0000313" key="9">
    <source>
        <dbReference type="Proteomes" id="UP000716446"/>
    </source>
</evidence>
<organism evidence="8 9">
    <name type="scientific">Aureobasidium vineae</name>
    <dbReference type="NCBI Taxonomy" id="2773715"/>
    <lineage>
        <taxon>Eukaryota</taxon>
        <taxon>Fungi</taxon>
        <taxon>Dikarya</taxon>
        <taxon>Ascomycota</taxon>
        <taxon>Pezizomycotina</taxon>
        <taxon>Dothideomycetes</taxon>
        <taxon>Dothideomycetidae</taxon>
        <taxon>Dothideales</taxon>
        <taxon>Saccotheciaceae</taxon>
        <taxon>Aureobasidium</taxon>
    </lineage>
</organism>
<dbReference type="PANTHER" id="PTHR33048:SF96">
    <property type="entry name" value="INTEGRAL MEMBRANE PROTEIN"/>
    <property type="match status" value="1"/>
</dbReference>
<evidence type="ECO:0000256" key="3">
    <source>
        <dbReference type="ARBA" id="ARBA00022989"/>
    </source>
</evidence>
<dbReference type="Pfam" id="PF20684">
    <property type="entry name" value="Fung_rhodopsin"/>
    <property type="match status" value="1"/>
</dbReference>